<dbReference type="AlphaFoldDB" id="A0A0M0K5X8"/>
<feature type="signal peptide" evidence="1">
    <location>
        <begin position="1"/>
        <end position="16"/>
    </location>
</feature>
<gene>
    <name evidence="2" type="ORF">Ctob_012011</name>
</gene>
<protein>
    <submittedName>
        <fullName evidence="2">Uncharacterized protein</fullName>
    </submittedName>
</protein>
<dbReference type="EMBL" id="JWZX01001275">
    <property type="protein sequence ID" value="KOO34271.1"/>
    <property type="molecule type" value="Genomic_DNA"/>
</dbReference>
<organism evidence="2 3">
    <name type="scientific">Chrysochromulina tobinii</name>
    <dbReference type="NCBI Taxonomy" id="1460289"/>
    <lineage>
        <taxon>Eukaryota</taxon>
        <taxon>Haptista</taxon>
        <taxon>Haptophyta</taxon>
        <taxon>Prymnesiophyceae</taxon>
        <taxon>Prymnesiales</taxon>
        <taxon>Chrysochromulinaceae</taxon>
        <taxon>Chrysochromulina</taxon>
    </lineage>
</organism>
<dbReference type="Proteomes" id="UP000037460">
    <property type="component" value="Unassembled WGS sequence"/>
</dbReference>
<evidence type="ECO:0000313" key="2">
    <source>
        <dbReference type="EMBL" id="KOO34271.1"/>
    </source>
</evidence>
<comment type="caution">
    <text evidence="2">The sequence shown here is derived from an EMBL/GenBank/DDBJ whole genome shotgun (WGS) entry which is preliminary data.</text>
</comment>
<keyword evidence="3" id="KW-1185">Reference proteome</keyword>
<sequence length="268" mass="28545">MSRMLVVVFALPLVSAYSLNRLQPKPSPISGFAVIPVPIDRLVAPGQHTTMHVYDKSSLEVFQHAQAYSNSTYGQVVLDDSAMRERRFAVMPIGSRIKILSVRPSTHVDKFGGSSASLMAEVIGIGLLEPGEVVQKMPFMTVQCKDDDGLLLTSEDGCSLLDVEGDAALAALEQSALLCQSLDGRVLRLRGCLAPADDSRRTLAALAATAHLPGEKRFEAMKLTTLGKGSGPVIEYVSAELAFEAKRRLALKAIGGAFEGAEGTGSSE</sequence>
<keyword evidence="1" id="KW-0732">Signal</keyword>
<dbReference type="OrthoDB" id="10518267at2759"/>
<evidence type="ECO:0000313" key="3">
    <source>
        <dbReference type="Proteomes" id="UP000037460"/>
    </source>
</evidence>
<name>A0A0M0K5X8_9EUKA</name>
<accession>A0A0M0K5X8</accession>
<reference evidence="3" key="1">
    <citation type="journal article" date="2015" name="PLoS Genet.">
        <title>Genome Sequence and Transcriptome Analyses of Chrysochromulina tobin: Metabolic Tools for Enhanced Algal Fitness in the Prominent Order Prymnesiales (Haptophyceae).</title>
        <authorList>
            <person name="Hovde B.T."/>
            <person name="Deodato C.R."/>
            <person name="Hunsperger H.M."/>
            <person name="Ryken S.A."/>
            <person name="Yost W."/>
            <person name="Jha R.K."/>
            <person name="Patterson J."/>
            <person name="Monnat R.J. Jr."/>
            <person name="Barlow S.B."/>
            <person name="Starkenburg S.R."/>
            <person name="Cattolico R.A."/>
        </authorList>
    </citation>
    <scope>NUCLEOTIDE SEQUENCE</scope>
    <source>
        <strain evidence="3">CCMP291</strain>
    </source>
</reference>
<proteinExistence type="predicted"/>
<feature type="chain" id="PRO_5005602384" evidence="1">
    <location>
        <begin position="17"/>
        <end position="268"/>
    </location>
</feature>
<evidence type="ECO:0000256" key="1">
    <source>
        <dbReference type="SAM" id="SignalP"/>
    </source>
</evidence>